<dbReference type="EMBL" id="CAAGRJ010007689">
    <property type="protein sequence ID" value="VFV25517.1"/>
    <property type="molecule type" value="Genomic_DNA"/>
</dbReference>
<dbReference type="Gene3D" id="2.10.60.10">
    <property type="entry name" value="CD59"/>
    <property type="match status" value="1"/>
</dbReference>
<evidence type="ECO:0000256" key="7">
    <source>
        <dbReference type="ARBA" id="ARBA00023180"/>
    </source>
</evidence>
<keyword evidence="7" id="KW-0325">Glycoprotein</keyword>
<feature type="signal peptide" evidence="9">
    <location>
        <begin position="1"/>
        <end position="20"/>
    </location>
</feature>
<evidence type="ECO:0000313" key="12">
    <source>
        <dbReference type="Proteomes" id="UP000386466"/>
    </source>
</evidence>
<evidence type="ECO:0000313" key="11">
    <source>
        <dbReference type="EMBL" id="VFV25517.1"/>
    </source>
</evidence>
<feature type="domain" description="UPAR/Ly6" evidence="10">
    <location>
        <begin position="29"/>
        <end position="119"/>
    </location>
</feature>
<dbReference type="GO" id="GO:0098552">
    <property type="term" value="C:side of membrane"/>
    <property type="evidence" value="ECO:0007669"/>
    <property type="project" value="UniProtKB-KW"/>
</dbReference>
<accession>A0A485MYW5</accession>
<feature type="chain" id="PRO_5019814441" description="UPAR/Ly6 domain-containing protein" evidence="9">
    <location>
        <begin position="21"/>
        <end position="136"/>
    </location>
</feature>
<keyword evidence="5" id="KW-0472">Membrane</keyword>
<evidence type="ECO:0000256" key="8">
    <source>
        <dbReference type="ARBA" id="ARBA00023288"/>
    </source>
</evidence>
<dbReference type="AlphaFoldDB" id="A0A485MYW5"/>
<dbReference type="PANTHER" id="PTHR32217:SF2">
    <property type="entry name" value="LYMPHOCYTE ANTIGEN 6L"/>
    <property type="match status" value="1"/>
</dbReference>
<comment type="subcellular location">
    <subcellularLocation>
        <location evidence="1">Cell membrane</location>
        <topology evidence="1">Lipid-anchor</topology>
        <topology evidence="1">GPI-anchor</topology>
    </subcellularLocation>
</comment>
<evidence type="ECO:0000256" key="2">
    <source>
        <dbReference type="ARBA" id="ARBA00022475"/>
    </source>
</evidence>
<keyword evidence="12" id="KW-1185">Reference proteome</keyword>
<evidence type="ECO:0000256" key="6">
    <source>
        <dbReference type="ARBA" id="ARBA00023157"/>
    </source>
</evidence>
<evidence type="ECO:0000256" key="9">
    <source>
        <dbReference type="SAM" id="SignalP"/>
    </source>
</evidence>
<dbReference type="Pfam" id="PF00021">
    <property type="entry name" value="UPAR_LY6"/>
    <property type="match status" value="1"/>
</dbReference>
<evidence type="ECO:0000259" key="10">
    <source>
        <dbReference type="SMART" id="SM00134"/>
    </source>
</evidence>
<dbReference type="InterPro" id="IPR045860">
    <property type="entry name" value="Snake_toxin-like_sf"/>
</dbReference>
<evidence type="ECO:0000256" key="1">
    <source>
        <dbReference type="ARBA" id="ARBA00004609"/>
    </source>
</evidence>
<evidence type="ECO:0000256" key="5">
    <source>
        <dbReference type="ARBA" id="ARBA00023136"/>
    </source>
</evidence>
<dbReference type="GO" id="GO:0005886">
    <property type="term" value="C:plasma membrane"/>
    <property type="evidence" value="ECO:0007669"/>
    <property type="project" value="UniProtKB-SubCell"/>
</dbReference>
<keyword evidence="3" id="KW-0336">GPI-anchor</keyword>
<keyword evidence="2" id="KW-1003">Cell membrane</keyword>
<gene>
    <name evidence="11" type="ORF">LYPA_23C001359</name>
</gene>
<proteinExistence type="predicted"/>
<organism evidence="11 12">
    <name type="scientific">Lynx pardinus</name>
    <name type="common">Iberian lynx</name>
    <name type="synonym">Felis pardina</name>
    <dbReference type="NCBI Taxonomy" id="191816"/>
    <lineage>
        <taxon>Eukaryota</taxon>
        <taxon>Metazoa</taxon>
        <taxon>Chordata</taxon>
        <taxon>Craniata</taxon>
        <taxon>Vertebrata</taxon>
        <taxon>Euteleostomi</taxon>
        <taxon>Mammalia</taxon>
        <taxon>Eutheria</taxon>
        <taxon>Laurasiatheria</taxon>
        <taxon>Carnivora</taxon>
        <taxon>Feliformia</taxon>
        <taxon>Felidae</taxon>
        <taxon>Felinae</taxon>
        <taxon>Lynx</taxon>
    </lineage>
</organism>
<dbReference type="CDD" id="cd23551">
    <property type="entry name" value="TFP_LU_ECD_Ly6L"/>
    <property type="match status" value="1"/>
</dbReference>
<dbReference type="SMART" id="SM00134">
    <property type="entry name" value="LU"/>
    <property type="match status" value="1"/>
</dbReference>
<sequence>MGGLGPVLWALLVCVEFAGGGKKQPGLNLSCYQCFKVTREELCAPTQCYPTDRVCVSSAVVLTKRSRVMVQLSKRCAPRCPNTNMKYEWMLGSMAFGKIVRQCCSGYLCNGASATRSALRGGFLLGAALGLLWALL</sequence>
<evidence type="ECO:0000256" key="4">
    <source>
        <dbReference type="ARBA" id="ARBA00022729"/>
    </source>
</evidence>
<name>A0A485MYW5_LYNPA</name>
<reference evidence="11 12" key="1">
    <citation type="submission" date="2019-01" db="EMBL/GenBank/DDBJ databases">
        <authorList>
            <person name="Alioto T."/>
            <person name="Alioto T."/>
        </authorList>
    </citation>
    <scope>NUCLEOTIDE SEQUENCE [LARGE SCALE GENOMIC DNA]</scope>
</reference>
<keyword evidence="6" id="KW-1015">Disulfide bond</keyword>
<dbReference type="InterPro" id="IPR051445">
    <property type="entry name" value="LY6H/LY6L_nAChR_modulators"/>
</dbReference>
<protein>
    <recommendedName>
        <fullName evidence="10">UPAR/Ly6 domain-containing protein</fullName>
    </recommendedName>
</protein>
<keyword evidence="8" id="KW-0449">Lipoprotein</keyword>
<evidence type="ECO:0000256" key="3">
    <source>
        <dbReference type="ARBA" id="ARBA00022622"/>
    </source>
</evidence>
<dbReference type="SUPFAM" id="SSF57302">
    <property type="entry name" value="Snake toxin-like"/>
    <property type="match status" value="1"/>
</dbReference>
<dbReference type="InterPro" id="IPR016054">
    <property type="entry name" value="LY6_UPA_recep-like"/>
</dbReference>
<keyword evidence="4 9" id="KW-0732">Signal</keyword>
<dbReference type="PANTHER" id="PTHR32217">
    <property type="entry name" value="LYMPHOCYTE ANTIGEN 6H"/>
    <property type="match status" value="1"/>
</dbReference>
<dbReference type="Proteomes" id="UP000386466">
    <property type="component" value="Unassembled WGS sequence"/>
</dbReference>